<sequence length="224" mass="24086">MDMKQLTSTFPIVCLAACMAIPAPSFAAIDLLPKEVTVDAEATTVRVVNNGDRAEYVSISLSRLLNPGVPLEDERLEPVGDATQPSLYAFPFRMTLAPGQTKILTLKPLRAVEMETVYRLDVKPVVKMLGTEQKKTAASVVVNLAFSALVRQLPAKPREALSVTCDADGARLQATGNVRYHVKGVKVDGRDLDGFNVYPGVPLPVKGHVVEIPDHPPCNGATGQ</sequence>
<reference evidence="2 3" key="1">
    <citation type="submission" date="2015-11" db="EMBL/GenBank/DDBJ databases">
        <title>Expanding the genomic diversity of Burkholderia species for the development of highly accurate diagnostics.</title>
        <authorList>
            <person name="Sahl J."/>
            <person name="Keim P."/>
            <person name="Wagner D."/>
        </authorList>
    </citation>
    <scope>NUCLEOTIDE SEQUENCE [LARGE SCALE GENOMIC DNA]</scope>
    <source>
        <strain evidence="2 3">MSMB2167WGS</strain>
    </source>
</reference>
<proteinExistence type="predicted"/>
<gene>
    <name evidence="2" type="ORF">WL73_21810</name>
</gene>
<protein>
    <recommendedName>
        <fullName evidence="4">Pilus assembly protein</fullName>
    </recommendedName>
</protein>
<dbReference type="AlphaFoldDB" id="A0A107EZJ5"/>
<name>A0A107EZJ5_9BURK</name>
<dbReference type="InterPro" id="IPR013783">
    <property type="entry name" value="Ig-like_fold"/>
</dbReference>
<comment type="caution">
    <text evidence="2">The sequence shown here is derived from an EMBL/GenBank/DDBJ whole genome shotgun (WGS) entry which is preliminary data.</text>
</comment>
<dbReference type="EMBL" id="LPIX01000089">
    <property type="protein sequence ID" value="KWD96781.1"/>
    <property type="molecule type" value="Genomic_DNA"/>
</dbReference>
<evidence type="ECO:0008006" key="4">
    <source>
        <dbReference type="Google" id="ProtNLM"/>
    </source>
</evidence>
<feature type="signal peptide" evidence="1">
    <location>
        <begin position="1"/>
        <end position="27"/>
    </location>
</feature>
<evidence type="ECO:0000256" key="1">
    <source>
        <dbReference type="SAM" id="SignalP"/>
    </source>
</evidence>
<dbReference type="Proteomes" id="UP000062998">
    <property type="component" value="Unassembled WGS sequence"/>
</dbReference>
<accession>A0A107EZJ5</accession>
<keyword evidence="1" id="KW-0732">Signal</keyword>
<evidence type="ECO:0000313" key="3">
    <source>
        <dbReference type="Proteomes" id="UP000062998"/>
    </source>
</evidence>
<organism evidence="2 3">
    <name type="scientific">Burkholderia ubonensis</name>
    <dbReference type="NCBI Taxonomy" id="101571"/>
    <lineage>
        <taxon>Bacteria</taxon>
        <taxon>Pseudomonadati</taxon>
        <taxon>Pseudomonadota</taxon>
        <taxon>Betaproteobacteria</taxon>
        <taxon>Burkholderiales</taxon>
        <taxon>Burkholderiaceae</taxon>
        <taxon>Burkholderia</taxon>
        <taxon>Burkholderia cepacia complex</taxon>
    </lineage>
</organism>
<evidence type="ECO:0000313" key="2">
    <source>
        <dbReference type="EMBL" id="KWD96781.1"/>
    </source>
</evidence>
<dbReference type="Gene3D" id="2.60.40.10">
    <property type="entry name" value="Immunoglobulins"/>
    <property type="match status" value="1"/>
</dbReference>
<feature type="chain" id="PRO_5007127621" description="Pilus assembly protein" evidence="1">
    <location>
        <begin position="28"/>
        <end position="224"/>
    </location>
</feature>